<dbReference type="OrthoDB" id="5311681at2759"/>
<feature type="region of interest" description="Disordered" evidence="1">
    <location>
        <begin position="369"/>
        <end position="405"/>
    </location>
</feature>
<keyword evidence="3" id="KW-1185">Reference proteome</keyword>
<feature type="compositionally biased region" description="Low complexity" evidence="1">
    <location>
        <begin position="372"/>
        <end position="386"/>
    </location>
</feature>
<evidence type="ECO:0000313" key="2">
    <source>
        <dbReference type="EMBL" id="KAF2103089.1"/>
    </source>
</evidence>
<dbReference type="AlphaFoldDB" id="A0A9P4MEZ6"/>
<sequence length="575" mass="64682">MAQNGGLVRDGPYQGRQIPTSLLHTSPVALHRERRELPLDLIQRIISYIEDVGDIARVTRSSRLFYYMALPRLYESVTLKSYPELRYIDGQVEGYGGGSPFSMGLNGLVTRNVAAYVRKWSVQGEWRERDVEEFSKGRIPDNSMMLNIAIRAAMDRMAILESFSWGLNAKPMPTIYQGLAGRSTLRSLTIKSPTQRLIRPTCLVPPIPSLKSLKVTDIDPLCYPDDFSLLLLQSKNLEELNLHWSPRMREQGEPSINLHSIFGKCIAAGYRMPLKRVGIQNLYAINHGELPHCIQHEKLERISFINNVDSSNPKTIFFDRTWIHPNNMKDVPKNLKMMRGEALSREHAEMVSRIKGLEEFYVINKKGASRKATPNGGSSAGNSGPTVVSPATPGNSEPPTPSLSHEECVGVASDYLGVLSRDHGPSLRILLLSDQWHLGETAVTNLMRSCPNLEQIGLALEDNNIDILRKMMPLAPKLYAIRLLISLSESLWEKIVNIEDDLHVLAMSHELWRDVYKNIRWVGMGRKAYKVGGIIRDEDKNPPRGSSGFVRSVKPTSWEEASCIEIFGLDCMELV</sequence>
<reference evidence="2" key="1">
    <citation type="journal article" date="2020" name="Stud. Mycol.">
        <title>101 Dothideomycetes genomes: a test case for predicting lifestyles and emergence of pathogens.</title>
        <authorList>
            <person name="Haridas S."/>
            <person name="Albert R."/>
            <person name="Binder M."/>
            <person name="Bloem J."/>
            <person name="Labutti K."/>
            <person name="Salamov A."/>
            <person name="Andreopoulos B."/>
            <person name="Baker S."/>
            <person name="Barry K."/>
            <person name="Bills G."/>
            <person name="Bluhm B."/>
            <person name="Cannon C."/>
            <person name="Castanera R."/>
            <person name="Culley D."/>
            <person name="Daum C."/>
            <person name="Ezra D."/>
            <person name="Gonzalez J."/>
            <person name="Henrissat B."/>
            <person name="Kuo A."/>
            <person name="Liang C."/>
            <person name="Lipzen A."/>
            <person name="Lutzoni F."/>
            <person name="Magnuson J."/>
            <person name="Mondo S."/>
            <person name="Nolan M."/>
            <person name="Ohm R."/>
            <person name="Pangilinan J."/>
            <person name="Park H.-J."/>
            <person name="Ramirez L."/>
            <person name="Alfaro M."/>
            <person name="Sun H."/>
            <person name="Tritt A."/>
            <person name="Yoshinaga Y."/>
            <person name="Zwiers L.-H."/>
            <person name="Turgeon B."/>
            <person name="Goodwin S."/>
            <person name="Spatafora J."/>
            <person name="Crous P."/>
            <person name="Grigoriev I."/>
        </authorList>
    </citation>
    <scope>NUCLEOTIDE SEQUENCE</scope>
    <source>
        <strain evidence="2">CBS 133067</strain>
    </source>
</reference>
<name>A0A9P4MEZ6_9PEZI</name>
<dbReference type="Gene3D" id="3.80.10.10">
    <property type="entry name" value="Ribonuclease Inhibitor"/>
    <property type="match status" value="1"/>
</dbReference>
<gene>
    <name evidence="2" type="ORF">NA57DRAFT_33159</name>
</gene>
<proteinExistence type="predicted"/>
<evidence type="ECO:0000313" key="3">
    <source>
        <dbReference type="Proteomes" id="UP000799772"/>
    </source>
</evidence>
<dbReference type="Proteomes" id="UP000799772">
    <property type="component" value="Unassembled WGS sequence"/>
</dbReference>
<evidence type="ECO:0000256" key="1">
    <source>
        <dbReference type="SAM" id="MobiDB-lite"/>
    </source>
</evidence>
<evidence type="ECO:0008006" key="4">
    <source>
        <dbReference type="Google" id="ProtNLM"/>
    </source>
</evidence>
<comment type="caution">
    <text evidence="2">The sequence shown here is derived from an EMBL/GenBank/DDBJ whole genome shotgun (WGS) entry which is preliminary data.</text>
</comment>
<protein>
    <recommendedName>
        <fullName evidence="4">F-box domain-containing protein</fullName>
    </recommendedName>
</protein>
<organism evidence="2 3">
    <name type="scientific">Rhizodiscina lignyota</name>
    <dbReference type="NCBI Taxonomy" id="1504668"/>
    <lineage>
        <taxon>Eukaryota</taxon>
        <taxon>Fungi</taxon>
        <taxon>Dikarya</taxon>
        <taxon>Ascomycota</taxon>
        <taxon>Pezizomycotina</taxon>
        <taxon>Dothideomycetes</taxon>
        <taxon>Pleosporomycetidae</taxon>
        <taxon>Aulographales</taxon>
        <taxon>Rhizodiscinaceae</taxon>
        <taxon>Rhizodiscina</taxon>
    </lineage>
</organism>
<dbReference type="InterPro" id="IPR032675">
    <property type="entry name" value="LRR_dom_sf"/>
</dbReference>
<dbReference type="SUPFAM" id="SSF52047">
    <property type="entry name" value="RNI-like"/>
    <property type="match status" value="1"/>
</dbReference>
<dbReference type="EMBL" id="ML978122">
    <property type="protein sequence ID" value="KAF2103089.1"/>
    <property type="molecule type" value="Genomic_DNA"/>
</dbReference>
<accession>A0A9P4MEZ6</accession>